<sequence>MVISIIINSCIMSKTNQNIKTNKSKKIMKSKKKTKSNSSLDEFDEYDLLINVNSNRKTNKLSKSKSIENFDEKAEAIIEKLRENYLEQKKLINDFRELRATHKKEIKSISRSNTRSNTGKLTGFNKPEPVPASLRSLLKIKEDMLPRSKITNLIYQYFTDNKMYNTKTKKEIIPDTHIKKIFGMKDDDVINFYNLQTWLKKVYDENNISNNIVEI</sequence>
<name>A0A2K9V7X4_9VIRU</name>
<evidence type="ECO:0000259" key="1">
    <source>
        <dbReference type="PROSITE" id="PS51925"/>
    </source>
</evidence>
<dbReference type="InterPro" id="IPR036885">
    <property type="entry name" value="SWIB_MDM2_dom_sf"/>
</dbReference>
<accession>A0A2K9V7X4</accession>
<dbReference type="Gene3D" id="1.10.245.10">
    <property type="entry name" value="SWIB/MDM2 domain"/>
    <property type="match status" value="1"/>
</dbReference>
<dbReference type="Pfam" id="PF02201">
    <property type="entry name" value="SWIB"/>
    <property type="match status" value="1"/>
</dbReference>
<reference evidence="2" key="1">
    <citation type="submission" date="2018-01" db="EMBL/GenBank/DDBJ databases">
        <title>Draft genome sequence of Bandra megavirus.</title>
        <authorList>
            <person name="Chatterjee A."/>
            <person name="Yadav R."/>
            <person name="Kondabagil K."/>
        </authorList>
    </citation>
    <scope>NUCLEOTIDE SEQUENCE</scope>
    <source>
        <strain evidence="2">KK-1</strain>
    </source>
</reference>
<dbReference type="EMBL" id="MG779324">
    <property type="protein sequence ID" value="AUV58309.1"/>
    <property type="molecule type" value="Genomic_DNA"/>
</dbReference>
<dbReference type="SUPFAM" id="SSF47592">
    <property type="entry name" value="SWIB/MDM2 domain"/>
    <property type="match status" value="1"/>
</dbReference>
<proteinExistence type="predicted"/>
<dbReference type="InterPro" id="IPR003121">
    <property type="entry name" value="SWIB_MDM2_domain"/>
</dbReference>
<feature type="domain" description="DM2" evidence="1">
    <location>
        <begin position="123"/>
        <end position="205"/>
    </location>
</feature>
<protein>
    <submittedName>
        <fullName evidence="2">Swib domain-containing protein</fullName>
    </submittedName>
</protein>
<organism evidence="2">
    <name type="scientific">Bandra megavirus</name>
    <dbReference type="NCBI Taxonomy" id="2071566"/>
    <lineage>
        <taxon>Viruses</taxon>
        <taxon>Varidnaviria</taxon>
        <taxon>Bamfordvirae</taxon>
        <taxon>Nucleocytoviricota</taxon>
        <taxon>Megaviricetes</taxon>
        <taxon>Imitervirales</taxon>
        <taxon>Mimiviridae</taxon>
        <taxon>Megamimivirinae</taxon>
        <taxon>Megavirus</taxon>
    </lineage>
</organism>
<dbReference type="PROSITE" id="PS51925">
    <property type="entry name" value="SWIB_MDM2"/>
    <property type="match status" value="1"/>
</dbReference>
<evidence type="ECO:0000313" key="2">
    <source>
        <dbReference type="EMBL" id="AUV58309.1"/>
    </source>
</evidence>